<dbReference type="InterPro" id="IPR011335">
    <property type="entry name" value="Restrct_endonuc-II-like"/>
</dbReference>
<sequence length="295" mass="33042">MKTTDPLAPGGEQWLRTISPSKVAAILGVSRYESPYRLWHRQKGLVPTEGPKDIFTAGHAFEPALAYLWRNENPGWLLSPGEVRITRDDLGFPAVCTLDRRARRGGARRIVEFKTTRDLADWGDDFTDQAPADYLAQVQFQMHLTGFTKWPAHLMVMGPFFQWHTYEVEYDPELCAVIEDRCRAWHASLALDVPPELDDTVATYNCVRALHPEIDGTEVQLDADLAVEYLEADAEAKAIDKRLRAAKTRVLDAMKNAKTANCFDQKVADRRPGRGGAVSLYANGKSLDSLKELAA</sequence>
<evidence type="ECO:0000313" key="3">
    <source>
        <dbReference type="Proteomes" id="UP001152755"/>
    </source>
</evidence>
<organism evidence="2 3">
    <name type="scientific">Speluncibacter jeojiensis</name>
    <dbReference type="NCBI Taxonomy" id="2710754"/>
    <lineage>
        <taxon>Bacteria</taxon>
        <taxon>Bacillati</taxon>
        <taxon>Actinomycetota</taxon>
        <taxon>Actinomycetes</taxon>
        <taxon>Mycobacteriales</taxon>
        <taxon>Speluncibacteraceae</taxon>
        <taxon>Speluncibacter</taxon>
    </lineage>
</organism>
<proteinExistence type="predicted"/>
<evidence type="ECO:0000313" key="2">
    <source>
        <dbReference type="EMBL" id="MDG3013579.1"/>
    </source>
</evidence>
<dbReference type="Pfam" id="PF09588">
    <property type="entry name" value="YqaJ"/>
    <property type="match status" value="1"/>
</dbReference>
<reference evidence="2" key="1">
    <citation type="submission" date="2022-08" db="EMBL/GenBank/DDBJ databases">
        <title>Genome analysis of Corynebacteriales strain.</title>
        <authorList>
            <person name="Lee S.D."/>
        </authorList>
    </citation>
    <scope>NUCLEOTIDE SEQUENCE</scope>
    <source>
        <strain evidence="2">D3-21</strain>
    </source>
</reference>
<dbReference type="SUPFAM" id="SSF52980">
    <property type="entry name" value="Restriction endonuclease-like"/>
    <property type="match status" value="1"/>
</dbReference>
<comment type="caution">
    <text evidence="2">The sequence shown here is derived from an EMBL/GenBank/DDBJ whole genome shotgun (WGS) entry which is preliminary data.</text>
</comment>
<gene>
    <name evidence="2" type="ORF">NVS88_03285</name>
</gene>
<feature type="domain" description="YqaJ viral recombinase" evidence="1">
    <location>
        <begin position="17"/>
        <end position="147"/>
    </location>
</feature>
<name>A0A9X4RCH5_9ACTN</name>
<dbReference type="EMBL" id="JANRHA010000001">
    <property type="protein sequence ID" value="MDG3013579.1"/>
    <property type="molecule type" value="Genomic_DNA"/>
</dbReference>
<dbReference type="InterPro" id="IPR011604">
    <property type="entry name" value="PDDEXK-like_dom_sf"/>
</dbReference>
<dbReference type="AlphaFoldDB" id="A0A9X4RCH5"/>
<protein>
    <submittedName>
        <fullName evidence="2">YqaJ viral recombinase family protein</fullName>
    </submittedName>
</protein>
<evidence type="ECO:0000259" key="1">
    <source>
        <dbReference type="Pfam" id="PF09588"/>
    </source>
</evidence>
<dbReference type="Proteomes" id="UP001152755">
    <property type="component" value="Unassembled WGS sequence"/>
</dbReference>
<keyword evidence="3" id="KW-1185">Reference proteome</keyword>
<dbReference type="InterPro" id="IPR019080">
    <property type="entry name" value="YqaJ_viral_recombinase"/>
</dbReference>
<dbReference type="RefSeq" id="WP_277835148.1">
    <property type="nucleotide sequence ID" value="NZ_JAAIVF010000007.1"/>
</dbReference>
<dbReference type="Gene3D" id="3.90.320.10">
    <property type="match status" value="1"/>
</dbReference>
<accession>A0A9X4RCH5</accession>